<evidence type="ECO:0000256" key="5">
    <source>
        <dbReference type="SAM" id="MobiDB-lite"/>
    </source>
</evidence>
<dbReference type="PROSITE" id="PS51128">
    <property type="entry name" value="ZF_DKSA_2"/>
    <property type="match status" value="1"/>
</dbReference>
<dbReference type="InterPro" id="IPR037187">
    <property type="entry name" value="DnaK_N"/>
</dbReference>
<dbReference type="EMBL" id="MGFD01000007">
    <property type="protein sequence ID" value="OGL99570.1"/>
    <property type="molecule type" value="Genomic_DNA"/>
</dbReference>
<comment type="caution">
    <text evidence="7">The sequence shown here is derived from an EMBL/GenBank/DDBJ whole genome shotgun (WGS) entry which is preliminary data.</text>
</comment>
<evidence type="ECO:0000256" key="3">
    <source>
        <dbReference type="ARBA" id="ARBA00022833"/>
    </source>
</evidence>
<feature type="zinc finger region" description="dksA C4-type" evidence="4">
    <location>
        <begin position="101"/>
        <end position="125"/>
    </location>
</feature>
<keyword evidence="3" id="KW-0862">Zinc</keyword>
<dbReference type="GO" id="GO:0008270">
    <property type="term" value="F:zinc ion binding"/>
    <property type="evidence" value="ECO:0007669"/>
    <property type="project" value="UniProtKB-KW"/>
</dbReference>
<dbReference type="SUPFAM" id="SSF57716">
    <property type="entry name" value="Glucocorticoid receptor-like (DNA-binding domain)"/>
    <property type="match status" value="1"/>
</dbReference>
<evidence type="ECO:0000259" key="6">
    <source>
        <dbReference type="Pfam" id="PF01258"/>
    </source>
</evidence>
<dbReference type="PANTHER" id="PTHR33823:SF2">
    <property type="entry name" value="RNA POLYMERASE-BINDING TRANSCRIPTION FACTOR DKSA"/>
    <property type="match status" value="1"/>
</dbReference>
<sequence>MVMIFITKFMTKDLIAKAKVLLEAEKSRLETELSKFSHRNPKVADENFQTDFPNNGEGEDENASEVAQFSDNLSLEDELEKALRDVESTLKQMEKGDYGVCKYCHLPIDERRLLARPTSSSCIQCKKTLTQEV</sequence>
<dbReference type="Proteomes" id="UP000177331">
    <property type="component" value="Unassembled WGS sequence"/>
</dbReference>
<accession>A0A1F7W9V1</accession>
<keyword evidence="2" id="KW-0863">Zinc-finger</keyword>
<dbReference type="SUPFAM" id="SSF109635">
    <property type="entry name" value="DnaK suppressor protein DksA, alpha-hairpin domain"/>
    <property type="match status" value="1"/>
</dbReference>
<name>A0A1F7W9V1_9BACT</name>
<feature type="region of interest" description="Disordered" evidence="5">
    <location>
        <begin position="40"/>
        <end position="63"/>
    </location>
</feature>
<feature type="domain" description="Zinc finger DksA/TraR C4-type" evidence="6">
    <location>
        <begin position="96"/>
        <end position="127"/>
    </location>
</feature>
<reference evidence="7 8" key="1">
    <citation type="journal article" date="2016" name="Nat. Commun.">
        <title>Thousands of microbial genomes shed light on interconnected biogeochemical processes in an aquifer system.</title>
        <authorList>
            <person name="Anantharaman K."/>
            <person name="Brown C.T."/>
            <person name="Hug L.A."/>
            <person name="Sharon I."/>
            <person name="Castelle C.J."/>
            <person name="Probst A.J."/>
            <person name="Thomas B.C."/>
            <person name="Singh A."/>
            <person name="Wilkins M.J."/>
            <person name="Karaoz U."/>
            <person name="Brodie E.L."/>
            <person name="Williams K.H."/>
            <person name="Hubbard S.S."/>
            <person name="Banfield J.F."/>
        </authorList>
    </citation>
    <scope>NUCLEOTIDE SEQUENCE [LARGE SCALE GENOMIC DNA]</scope>
</reference>
<dbReference type="AlphaFoldDB" id="A0A1F7W9V1"/>
<evidence type="ECO:0000256" key="4">
    <source>
        <dbReference type="PROSITE-ProRule" id="PRU00510"/>
    </source>
</evidence>
<protein>
    <recommendedName>
        <fullName evidence="6">Zinc finger DksA/TraR C4-type domain-containing protein</fullName>
    </recommendedName>
</protein>
<proteinExistence type="predicted"/>
<gene>
    <name evidence="7" type="ORF">A2318_04450</name>
</gene>
<evidence type="ECO:0000313" key="7">
    <source>
        <dbReference type="EMBL" id="OGL99570.1"/>
    </source>
</evidence>
<keyword evidence="1" id="KW-0479">Metal-binding</keyword>
<dbReference type="Pfam" id="PF01258">
    <property type="entry name" value="zf-dskA_traR"/>
    <property type="match status" value="1"/>
</dbReference>
<organism evidence="7 8">
    <name type="scientific">Candidatus Uhrbacteria bacterium RIFOXYB2_FULL_45_11</name>
    <dbReference type="NCBI Taxonomy" id="1802421"/>
    <lineage>
        <taxon>Bacteria</taxon>
        <taxon>Candidatus Uhriibacteriota</taxon>
    </lineage>
</organism>
<evidence type="ECO:0000313" key="8">
    <source>
        <dbReference type="Proteomes" id="UP000177331"/>
    </source>
</evidence>
<evidence type="ECO:0000256" key="2">
    <source>
        <dbReference type="ARBA" id="ARBA00022771"/>
    </source>
</evidence>
<dbReference type="PANTHER" id="PTHR33823">
    <property type="entry name" value="RNA POLYMERASE-BINDING TRANSCRIPTION FACTOR DKSA-RELATED"/>
    <property type="match status" value="1"/>
</dbReference>
<dbReference type="InterPro" id="IPR000962">
    <property type="entry name" value="Znf_DskA_TraR"/>
</dbReference>
<dbReference type="STRING" id="1802421.A2318_04450"/>
<evidence type="ECO:0000256" key="1">
    <source>
        <dbReference type="ARBA" id="ARBA00022723"/>
    </source>
</evidence>
<dbReference type="Gene3D" id="1.20.120.910">
    <property type="entry name" value="DksA, coiled-coil domain"/>
    <property type="match status" value="1"/>
</dbReference>